<dbReference type="Gene3D" id="6.10.250.2410">
    <property type="match status" value="1"/>
</dbReference>
<evidence type="ECO:0000313" key="2">
    <source>
        <dbReference type="EMBL" id="NHO34488.1"/>
    </source>
</evidence>
<dbReference type="PANTHER" id="PTHR33969">
    <property type="entry name" value="SEGREGATION AND CONDENSATION PROTEIN A"/>
    <property type="match status" value="1"/>
</dbReference>
<evidence type="ECO:0000313" key="3">
    <source>
        <dbReference type="Proteomes" id="UP000615326"/>
    </source>
</evidence>
<dbReference type="EMBL" id="WOSW01000127">
    <property type="protein sequence ID" value="NHO34488.1"/>
    <property type="molecule type" value="Genomic_DNA"/>
</dbReference>
<accession>A0ABX0KHC6</accession>
<organism evidence="2 3">
    <name type="scientific">Acetobacter fallax</name>
    <dbReference type="NCBI Taxonomy" id="1737473"/>
    <lineage>
        <taxon>Bacteria</taxon>
        <taxon>Pseudomonadati</taxon>
        <taxon>Pseudomonadota</taxon>
        <taxon>Alphaproteobacteria</taxon>
        <taxon>Acetobacterales</taxon>
        <taxon>Acetobacteraceae</taxon>
        <taxon>Acetobacter</taxon>
    </lineage>
</organism>
<sequence>MMSDGSPHLQAQDWAGPLALLVEQARSGVLDLRRMSLLQLIDQLGRIVEAGVRARPLARSADWLVLAATLLQLRSALMLRDGTPERQAATGQTEALRQRVLRRAALEQAVAAISQIPRLGEQVFGRGGEGEPHRAEAALLQTDLLDACLALLRRRLRLQPVRPVLPQRFSCFTVSQALAWWRQHLGEEGRGLYRLEDGLVKSDGIRSEDREVPLQRNAAKAAHFLAALELGKQGAVTLAQDRQFGTVEIARTEERAAPDGV</sequence>
<name>A0ABX0KHC6_9PROT</name>
<reference evidence="2 3" key="1">
    <citation type="journal article" date="2020" name="Int. J. Syst. Evol. Microbiol.">
        <title>Novel acetic acid bacteria from cider fermentations: Acetobacter conturbans sp. nov. and Acetobacter fallax sp. nov.</title>
        <authorList>
            <person name="Sombolestani A.S."/>
            <person name="Cleenwerck I."/>
            <person name="Cnockaert M."/>
            <person name="Borremans W."/>
            <person name="Wieme A.D."/>
            <person name="De Vuyst L."/>
            <person name="Vandamme P."/>
        </authorList>
    </citation>
    <scope>NUCLEOTIDE SEQUENCE [LARGE SCALE GENOMIC DNA]</scope>
    <source>
        <strain evidence="2 3">LMG 1637</strain>
    </source>
</reference>
<dbReference type="InterPro" id="IPR003768">
    <property type="entry name" value="ScpA"/>
</dbReference>
<evidence type="ECO:0000256" key="1">
    <source>
        <dbReference type="ARBA" id="ARBA00044777"/>
    </source>
</evidence>
<dbReference type="PANTHER" id="PTHR33969:SF2">
    <property type="entry name" value="SEGREGATION AND CONDENSATION PROTEIN A"/>
    <property type="match status" value="1"/>
</dbReference>
<keyword evidence="3" id="KW-1185">Reference proteome</keyword>
<comment type="caution">
    <text evidence="2">The sequence shown here is derived from an EMBL/GenBank/DDBJ whole genome shotgun (WGS) entry which is preliminary data.</text>
</comment>
<protein>
    <recommendedName>
        <fullName evidence="1">Segregation and condensation protein A</fullName>
    </recommendedName>
</protein>
<dbReference type="Proteomes" id="UP000615326">
    <property type="component" value="Unassembled WGS sequence"/>
</dbReference>
<gene>
    <name evidence="2" type="ORF">GOB84_18740</name>
</gene>
<dbReference type="RefSeq" id="WP_173578870.1">
    <property type="nucleotide sequence ID" value="NZ_WOSW01000127.1"/>
</dbReference>
<proteinExistence type="predicted"/>